<dbReference type="PANTHER" id="PTHR30055">
    <property type="entry name" value="HTH-TYPE TRANSCRIPTIONAL REGULATOR RUTR"/>
    <property type="match status" value="1"/>
</dbReference>
<reference evidence="5" key="1">
    <citation type="submission" date="2015-08" db="EMBL/GenBank/DDBJ databases">
        <authorList>
            <person name="Babu N.S."/>
            <person name="Beckwith C.J."/>
            <person name="Beseler K.G."/>
            <person name="Brison A."/>
            <person name="Carone J.V."/>
            <person name="Caskin T.P."/>
            <person name="Diamond M."/>
            <person name="Durham M.E."/>
            <person name="Foxe J.M."/>
            <person name="Go M."/>
            <person name="Henderson B.A."/>
            <person name="Jones I.B."/>
            <person name="McGettigan J.A."/>
            <person name="Micheletti S.J."/>
            <person name="Nasrallah M.E."/>
            <person name="Ortiz D."/>
            <person name="Piller C.R."/>
            <person name="Privatt S.R."/>
            <person name="Schneider S.L."/>
            <person name="Sharp S."/>
            <person name="Smith T.C."/>
            <person name="Stanton J.D."/>
            <person name="Ullery H.E."/>
            <person name="Wilson R.J."/>
            <person name="Serrano M.G."/>
            <person name="Buck G."/>
            <person name="Lee V."/>
            <person name="Wang Y."/>
            <person name="Carvalho R."/>
            <person name="Voegtly L."/>
            <person name="Shi R."/>
            <person name="Duckworth R."/>
            <person name="Johnson A."/>
            <person name="Loviza R."/>
            <person name="Walstead R."/>
            <person name="Shah Z."/>
            <person name="Kiflezghi M."/>
            <person name="Wade K."/>
            <person name="Ball S.L."/>
            <person name="Bradley K.W."/>
            <person name="Asai D.J."/>
            <person name="Bowman C.A."/>
            <person name="Russell D.A."/>
            <person name="Pope W.H."/>
            <person name="Jacobs-Sera D."/>
            <person name="Hendrix R.W."/>
            <person name="Hatfull G.F."/>
        </authorList>
    </citation>
    <scope>NUCLEOTIDE SEQUENCE</scope>
</reference>
<evidence type="ECO:0000256" key="1">
    <source>
        <dbReference type="ARBA" id="ARBA00023015"/>
    </source>
</evidence>
<keyword evidence="3" id="KW-0804">Transcription</keyword>
<dbReference type="Pfam" id="PF21597">
    <property type="entry name" value="TetR_C_43"/>
    <property type="match status" value="1"/>
</dbReference>
<gene>
    <name evidence="5" type="ORF">NOCA1130228</name>
</gene>
<evidence type="ECO:0000256" key="3">
    <source>
        <dbReference type="ARBA" id="ARBA00023163"/>
    </source>
</evidence>
<feature type="domain" description="HTH tetR-type" evidence="4">
    <location>
        <begin position="6"/>
        <end position="65"/>
    </location>
</feature>
<dbReference type="EMBL" id="CZKB01000005">
    <property type="protein sequence ID" value="CUR57804.1"/>
    <property type="molecule type" value="Genomic_DNA"/>
</dbReference>
<organism evidence="5">
    <name type="scientific">metagenome</name>
    <dbReference type="NCBI Taxonomy" id="256318"/>
    <lineage>
        <taxon>unclassified sequences</taxon>
        <taxon>metagenomes</taxon>
    </lineage>
</organism>
<dbReference type="InterPro" id="IPR009057">
    <property type="entry name" value="Homeodomain-like_sf"/>
</dbReference>
<dbReference type="InterPro" id="IPR049445">
    <property type="entry name" value="TetR_SbtR-like_C"/>
</dbReference>
<keyword evidence="1" id="KW-0805">Transcription regulation</keyword>
<dbReference type="SUPFAM" id="SSF46689">
    <property type="entry name" value="Homeodomain-like"/>
    <property type="match status" value="1"/>
</dbReference>
<dbReference type="InterPro" id="IPR001647">
    <property type="entry name" value="HTH_TetR"/>
</dbReference>
<dbReference type="Gene3D" id="1.10.357.10">
    <property type="entry name" value="Tetracycline Repressor, domain 2"/>
    <property type="match status" value="1"/>
</dbReference>
<dbReference type="AlphaFoldDB" id="A0A2P2C734"/>
<dbReference type="PANTHER" id="PTHR30055:SF234">
    <property type="entry name" value="HTH-TYPE TRANSCRIPTIONAL REGULATOR BETI"/>
    <property type="match status" value="1"/>
</dbReference>
<dbReference type="InterPro" id="IPR050109">
    <property type="entry name" value="HTH-type_TetR-like_transc_reg"/>
</dbReference>
<name>A0A2P2C734_9ZZZZ</name>
<sequence length="182" mass="19796">MRADAKRNRDRIVEVARQVFREQGYDASLDLIAKQAGVGPGTLYRHFPTRDDLIDAVMQAWVAHVEETADKALAHGGGPRELLLNWFEEYVRLISVHKGGPAKITGAMGDEASPIRTKCQVLQTAGGRVLDQLRAEDAVRDDVTSLQVARLVGGVATVADASELDLEAVRPMLEVVADGLLK</sequence>
<keyword evidence="2" id="KW-0238">DNA-binding</keyword>
<evidence type="ECO:0000256" key="2">
    <source>
        <dbReference type="ARBA" id="ARBA00023125"/>
    </source>
</evidence>
<accession>A0A2P2C734</accession>
<dbReference type="PRINTS" id="PR00455">
    <property type="entry name" value="HTHTETR"/>
</dbReference>
<evidence type="ECO:0000259" key="4">
    <source>
        <dbReference type="PROSITE" id="PS50977"/>
    </source>
</evidence>
<dbReference type="GO" id="GO:0000976">
    <property type="term" value="F:transcription cis-regulatory region binding"/>
    <property type="evidence" value="ECO:0007669"/>
    <property type="project" value="TreeGrafter"/>
</dbReference>
<dbReference type="PROSITE" id="PS50977">
    <property type="entry name" value="HTH_TETR_2"/>
    <property type="match status" value="1"/>
</dbReference>
<dbReference type="GO" id="GO:0003700">
    <property type="term" value="F:DNA-binding transcription factor activity"/>
    <property type="evidence" value="ECO:0007669"/>
    <property type="project" value="TreeGrafter"/>
</dbReference>
<evidence type="ECO:0000313" key="5">
    <source>
        <dbReference type="EMBL" id="CUR57804.1"/>
    </source>
</evidence>
<protein>
    <submittedName>
        <fullName evidence="5">Transcriptional regulator, TetR family</fullName>
    </submittedName>
</protein>
<dbReference type="Pfam" id="PF00440">
    <property type="entry name" value="TetR_N"/>
    <property type="match status" value="1"/>
</dbReference>
<proteinExistence type="predicted"/>